<reference evidence="1" key="1">
    <citation type="journal article" date="2019" name="bioRxiv">
        <title>The Genome of the Zebra Mussel, Dreissena polymorpha: A Resource for Invasive Species Research.</title>
        <authorList>
            <person name="McCartney M.A."/>
            <person name="Auch B."/>
            <person name="Kono T."/>
            <person name="Mallez S."/>
            <person name="Zhang Y."/>
            <person name="Obille A."/>
            <person name="Becker A."/>
            <person name="Abrahante J.E."/>
            <person name="Garbe J."/>
            <person name="Badalamenti J.P."/>
            <person name="Herman A."/>
            <person name="Mangelson H."/>
            <person name="Liachko I."/>
            <person name="Sullivan S."/>
            <person name="Sone E.D."/>
            <person name="Koren S."/>
            <person name="Silverstein K.A.T."/>
            <person name="Beckman K.B."/>
            <person name="Gohl D.M."/>
        </authorList>
    </citation>
    <scope>NUCLEOTIDE SEQUENCE</scope>
    <source>
        <strain evidence="1">Duluth1</strain>
        <tissue evidence="1">Whole animal</tissue>
    </source>
</reference>
<protein>
    <submittedName>
        <fullName evidence="1">Uncharacterized protein</fullName>
    </submittedName>
</protein>
<proteinExistence type="predicted"/>
<comment type="caution">
    <text evidence="1">The sequence shown here is derived from an EMBL/GenBank/DDBJ whole genome shotgun (WGS) entry which is preliminary data.</text>
</comment>
<dbReference type="AlphaFoldDB" id="A0A9D4GJE5"/>
<dbReference type="Proteomes" id="UP000828390">
    <property type="component" value="Unassembled WGS sequence"/>
</dbReference>
<name>A0A9D4GJE5_DREPO</name>
<keyword evidence="2" id="KW-1185">Reference proteome</keyword>
<accession>A0A9D4GJE5</accession>
<organism evidence="1 2">
    <name type="scientific">Dreissena polymorpha</name>
    <name type="common">Zebra mussel</name>
    <name type="synonym">Mytilus polymorpha</name>
    <dbReference type="NCBI Taxonomy" id="45954"/>
    <lineage>
        <taxon>Eukaryota</taxon>
        <taxon>Metazoa</taxon>
        <taxon>Spiralia</taxon>
        <taxon>Lophotrochozoa</taxon>
        <taxon>Mollusca</taxon>
        <taxon>Bivalvia</taxon>
        <taxon>Autobranchia</taxon>
        <taxon>Heteroconchia</taxon>
        <taxon>Euheterodonta</taxon>
        <taxon>Imparidentia</taxon>
        <taxon>Neoheterodontei</taxon>
        <taxon>Myida</taxon>
        <taxon>Dreissenoidea</taxon>
        <taxon>Dreissenidae</taxon>
        <taxon>Dreissena</taxon>
    </lineage>
</organism>
<dbReference type="EMBL" id="JAIWYP010000005">
    <property type="protein sequence ID" value="KAH3816150.1"/>
    <property type="molecule type" value="Genomic_DNA"/>
</dbReference>
<reference evidence="1" key="2">
    <citation type="submission" date="2020-11" db="EMBL/GenBank/DDBJ databases">
        <authorList>
            <person name="McCartney M.A."/>
            <person name="Auch B."/>
            <person name="Kono T."/>
            <person name="Mallez S."/>
            <person name="Becker A."/>
            <person name="Gohl D.M."/>
            <person name="Silverstein K.A.T."/>
            <person name="Koren S."/>
            <person name="Bechman K.B."/>
            <person name="Herman A."/>
            <person name="Abrahante J.E."/>
            <person name="Garbe J."/>
        </authorList>
    </citation>
    <scope>NUCLEOTIDE SEQUENCE</scope>
    <source>
        <strain evidence="1">Duluth1</strain>
        <tissue evidence="1">Whole animal</tissue>
    </source>
</reference>
<gene>
    <name evidence="1" type="ORF">DPMN_117659</name>
</gene>
<evidence type="ECO:0000313" key="2">
    <source>
        <dbReference type="Proteomes" id="UP000828390"/>
    </source>
</evidence>
<evidence type="ECO:0000313" key="1">
    <source>
        <dbReference type="EMBL" id="KAH3816150.1"/>
    </source>
</evidence>
<sequence length="59" mass="6942">MTETDVYRLSKGESVDKRIRKKMVSNQHTLKILCDQYLTGTMSMVEFLQNVGHQICLWH</sequence>